<name>A0A0A8YIY5_ARUDO</name>
<reference evidence="1" key="2">
    <citation type="journal article" date="2015" name="Data Brief">
        <title>Shoot transcriptome of the giant reed, Arundo donax.</title>
        <authorList>
            <person name="Barrero R.A."/>
            <person name="Guerrero F.D."/>
            <person name="Moolhuijzen P."/>
            <person name="Goolsby J.A."/>
            <person name="Tidwell J."/>
            <person name="Bellgard S.E."/>
            <person name="Bellgard M.I."/>
        </authorList>
    </citation>
    <scope>NUCLEOTIDE SEQUENCE</scope>
    <source>
        <tissue evidence="1">Shoot tissue taken approximately 20 cm above the soil surface</tissue>
    </source>
</reference>
<sequence>MLGELFGLSQAVFLEEKGG</sequence>
<dbReference type="EMBL" id="GBRH01272395">
    <property type="protein sequence ID" value="JAD25500.1"/>
    <property type="molecule type" value="Transcribed_RNA"/>
</dbReference>
<evidence type="ECO:0000313" key="1">
    <source>
        <dbReference type="EMBL" id="JAD25500.1"/>
    </source>
</evidence>
<proteinExistence type="predicted"/>
<dbReference type="AlphaFoldDB" id="A0A0A8YIY5"/>
<reference evidence="1" key="1">
    <citation type="submission" date="2014-09" db="EMBL/GenBank/DDBJ databases">
        <authorList>
            <person name="Magalhaes I.L.F."/>
            <person name="Oliveira U."/>
            <person name="Santos F.R."/>
            <person name="Vidigal T.H.D.A."/>
            <person name="Brescovit A.D."/>
            <person name="Santos A.J."/>
        </authorList>
    </citation>
    <scope>NUCLEOTIDE SEQUENCE</scope>
    <source>
        <tissue evidence="1">Shoot tissue taken approximately 20 cm above the soil surface</tissue>
    </source>
</reference>
<organism evidence="1">
    <name type="scientific">Arundo donax</name>
    <name type="common">Giant reed</name>
    <name type="synonym">Donax arundinaceus</name>
    <dbReference type="NCBI Taxonomy" id="35708"/>
    <lineage>
        <taxon>Eukaryota</taxon>
        <taxon>Viridiplantae</taxon>
        <taxon>Streptophyta</taxon>
        <taxon>Embryophyta</taxon>
        <taxon>Tracheophyta</taxon>
        <taxon>Spermatophyta</taxon>
        <taxon>Magnoliopsida</taxon>
        <taxon>Liliopsida</taxon>
        <taxon>Poales</taxon>
        <taxon>Poaceae</taxon>
        <taxon>PACMAD clade</taxon>
        <taxon>Arundinoideae</taxon>
        <taxon>Arundineae</taxon>
        <taxon>Arundo</taxon>
    </lineage>
</organism>
<accession>A0A0A8YIY5</accession>
<protein>
    <submittedName>
        <fullName evidence="1">Uncharacterized protein</fullName>
    </submittedName>
</protein>